<dbReference type="PANTHER" id="PTHR47331">
    <property type="entry name" value="PHD-TYPE DOMAIN-CONTAINING PROTEIN"/>
    <property type="match status" value="1"/>
</dbReference>
<keyword evidence="2" id="KW-1185">Reference proteome</keyword>
<accession>A0ABM1YTL2</accession>
<evidence type="ECO:0000313" key="2">
    <source>
        <dbReference type="Proteomes" id="UP000069940"/>
    </source>
</evidence>
<protein>
    <recommendedName>
        <fullName evidence="3">Peptidase aspartic putative domain-containing protein</fullName>
    </recommendedName>
</protein>
<dbReference type="PANTHER" id="PTHR47331:SF5">
    <property type="entry name" value="RIBONUCLEASE H"/>
    <property type="match status" value="1"/>
</dbReference>
<sequence length="335" mass="38680">MKLGLDDKFLVLQNTKLGWVVSGGYKELQTQPISSEPSCLLVTSNETLSEHLRLFWELEEYINTPPHYSDEEIRCEEHFAKHTNRDYTGRFVVRLPFSKSPVALGKSRDIAEKRMHHLERMLERYPKLREQYHTFIQEYIDLGHMSLATSSAPDECVFLPHHCVVKEASSKTKCRVVFDASAKAYNGKSLNDILMTGPVLQDSLVNILLRFRFPSVVAGDVRQIYRNCRILCRWSKEEPLLEYCLNTVTYGTKSASYPATKFVQQLLLSHEEYFPETVQRAIKGTYVEDVLTGAENIDEAKQLRQELCQIFAAGGFHLRKWASFESKEYLKRIAK</sequence>
<evidence type="ECO:0008006" key="3">
    <source>
        <dbReference type="Google" id="ProtNLM"/>
    </source>
</evidence>
<dbReference type="RefSeq" id="XP_062714183.1">
    <property type="nucleotide sequence ID" value="XM_062858199.1"/>
</dbReference>
<evidence type="ECO:0000313" key="1">
    <source>
        <dbReference type="EnsemblMetazoa" id="AALFPA23_012052.P17190"/>
    </source>
</evidence>
<organism evidence="1 2">
    <name type="scientific">Aedes albopictus</name>
    <name type="common">Asian tiger mosquito</name>
    <name type="synonym">Stegomyia albopicta</name>
    <dbReference type="NCBI Taxonomy" id="7160"/>
    <lineage>
        <taxon>Eukaryota</taxon>
        <taxon>Metazoa</taxon>
        <taxon>Ecdysozoa</taxon>
        <taxon>Arthropoda</taxon>
        <taxon>Hexapoda</taxon>
        <taxon>Insecta</taxon>
        <taxon>Pterygota</taxon>
        <taxon>Neoptera</taxon>
        <taxon>Endopterygota</taxon>
        <taxon>Diptera</taxon>
        <taxon>Nematocera</taxon>
        <taxon>Culicoidea</taxon>
        <taxon>Culicidae</taxon>
        <taxon>Culicinae</taxon>
        <taxon>Aedini</taxon>
        <taxon>Aedes</taxon>
        <taxon>Stegomyia</taxon>
    </lineage>
</organism>
<dbReference type="InterPro" id="IPR043502">
    <property type="entry name" value="DNA/RNA_pol_sf"/>
</dbReference>
<proteinExistence type="predicted"/>
<dbReference type="SUPFAM" id="SSF56672">
    <property type="entry name" value="DNA/RNA polymerases"/>
    <property type="match status" value="1"/>
</dbReference>
<dbReference type="EnsemblMetazoa" id="AALFPA23_012052.R17190">
    <property type="protein sequence ID" value="AALFPA23_012052.P17190"/>
    <property type="gene ID" value="AALFPA23_012052"/>
</dbReference>
<reference evidence="2" key="1">
    <citation type="journal article" date="2015" name="Proc. Natl. Acad. Sci. U.S.A.">
        <title>Genome sequence of the Asian Tiger mosquito, Aedes albopictus, reveals insights into its biology, genetics, and evolution.</title>
        <authorList>
            <person name="Chen X.G."/>
            <person name="Jiang X."/>
            <person name="Gu J."/>
            <person name="Xu M."/>
            <person name="Wu Y."/>
            <person name="Deng Y."/>
            <person name="Zhang C."/>
            <person name="Bonizzoni M."/>
            <person name="Dermauw W."/>
            <person name="Vontas J."/>
            <person name="Armbruster P."/>
            <person name="Huang X."/>
            <person name="Yang Y."/>
            <person name="Zhang H."/>
            <person name="He W."/>
            <person name="Peng H."/>
            <person name="Liu Y."/>
            <person name="Wu K."/>
            <person name="Chen J."/>
            <person name="Lirakis M."/>
            <person name="Topalis P."/>
            <person name="Van Leeuwen T."/>
            <person name="Hall A.B."/>
            <person name="Jiang X."/>
            <person name="Thorpe C."/>
            <person name="Mueller R.L."/>
            <person name="Sun C."/>
            <person name="Waterhouse R.M."/>
            <person name="Yan G."/>
            <person name="Tu Z.J."/>
            <person name="Fang X."/>
            <person name="James A.A."/>
        </authorList>
    </citation>
    <scope>NUCLEOTIDE SEQUENCE [LARGE SCALE GENOMIC DNA]</scope>
    <source>
        <strain evidence="2">Foshan</strain>
    </source>
</reference>
<reference evidence="1" key="2">
    <citation type="submission" date="2025-05" db="UniProtKB">
        <authorList>
            <consortium name="EnsemblMetazoa"/>
        </authorList>
    </citation>
    <scope>IDENTIFICATION</scope>
    <source>
        <strain evidence="1">Foshan</strain>
    </source>
</reference>
<dbReference type="Proteomes" id="UP000069940">
    <property type="component" value="Unassembled WGS sequence"/>
</dbReference>
<name>A0ABM1YTL2_AEDAL</name>
<dbReference type="GeneID" id="134290964"/>